<comment type="caution">
    <text evidence="2">The sequence shown here is derived from an EMBL/GenBank/DDBJ whole genome shotgun (WGS) entry which is preliminary data.</text>
</comment>
<dbReference type="Proteomes" id="UP000887013">
    <property type="component" value="Unassembled WGS sequence"/>
</dbReference>
<dbReference type="OrthoDB" id="6436227at2759"/>
<protein>
    <submittedName>
        <fullName evidence="2">Uncharacterized protein</fullName>
    </submittedName>
</protein>
<accession>A0A8X6P7S1</accession>
<feature type="signal peptide" evidence="1">
    <location>
        <begin position="1"/>
        <end position="21"/>
    </location>
</feature>
<sequence length="170" mass="19521">MKHTECLKIFALFGVLTVTYAFGPPNSPPAGPPGGTDSEDHIYPCWTSINCVYRDTDEHKRIEECLYVLDANDIQISLDKIDKNLKATDYKDVYDSIYQTYCDVNSERRKVVFDKMAQGAMEIYSMGCERRYPESMCDHFSHLTDCVLTLLEDLKKEGKCDIEEFEKKSS</sequence>
<keyword evidence="3" id="KW-1185">Reference proteome</keyword>
<evidence type="ECO:0000256" key="1">
    <source>
        <dbReference type="SAM" id="SignalP"/>
    </source>
</evidence>
<reference evidence="2" key="1">
    <citation type="submission" date="2020-08" db="EMBL/GenBank/DDBJ databases">
        <title>Multicomponent nature underlies the extraordinary mechanical properties of spider dragline silk.</title>
        <authorList>
            <person name="Kono N."/>
            <person name="Nakamura H."/>
            <person name="Mori M."/>
            <person name="Yoshida Y."/>
            <person name="Ohtoshi R."/>
            <person name="Malay A.D."/>
            <person name="Moran D.A.P."/>
            <person name="Tomita M."/>
            <person name="Numata K."/>
            <person name="Arakawa K."/>
        </authorList>
    </citation>
    <scope>NUCLEOTIDE SEQUENCE</scope>
</reference>
<keyword evidence="1" id="KW-0732">Signal</keyword>
<dbReference type="EMBL" id="BMAW01112545">
    <property type="protein sequence ID" value="GFT53069.1"/>
    <property type="molecule type" value="Genomic_DNA"/>
</dbReference>
<evidence type="ECO:0000313" key="3">
    <source>
        <dbReference type="Proteomes" id="UP000887013"/>
    </source>
</evidence>
<feature type="chain" id="PRO_5036469563" evidence="1">
    <location>
        <begin position="22"/>
        <end position="170"/>
    </location>
</feature>
<proteinExistence type="predicted"/>
<name>A0A8X6P7S1_NEPPI</name>
<organism evidence="2 3">
    <name type="scientific">Nephila pilipes</name>
    <name type="common">Giant wood spider</name>
    <name type="synonym">Nephila maculata</name>
    <dbReference type="NCBI Taxonomy" id="299642"/>
    <lineage>
        <taxon>Eukaryota</taxon>
        <taxon>Metazoa</taxon>
        <taxon>Ecdysozoa</taxon>
        <taxon>Arthropoda</taxon>
        <taxon>Chelicerata</taxon>
        <taxon>Arachnida</taxon>
        <taxon>Araneae</taxon>
        <taxon>Araneomorphae</taxon>
        <taxon>Entelegynae</taxon>
        <taxon>Araneoidea</taxon>
        <taxon>Nephilidae</taxon>
        <taxon>Nephila</taxon>
    </lineage>
</organism>
<evidence type="ECO:0000313" key="2">
    <source>
        <dbReference type="EMBL" id="GFT53069.1"/>
    </source>
</evidence>
<dbReference type="AlphaFoldDB" id="A0A8X6P7S1"/>
<gene>
    <name evidence="2" type="ORF">NPIL_118371</name>
</gene>